<evidence type="ECO:0000256" key="1">
    <source>
        <dbReference type="ARBA" id="ARBA00023054"/>
    </source>
</evidence>
<proteinExistence type="predicted"/>
<dbReference type="Gene3D" id="2.60.210.10">
    <property type="entry name" value="Apoptosis, Tumor Necrosis Factor Receptor Associated Protein 2, Chain A"/>
    <property type="match status" value="1"/>
</dbReference>
<feature type="compositionally biased region" description="Polar residues" evidence="2">
    <location>
        <begin position="88"/>
        <end position="102"/>
    </location>
</feature>
<evidence type="ECO:0000313" key="5">
    <source>
        <dbReference type="Proteomes" id="UP000233551"/>
    </source>
</evidence>
<keyword evidence="5" id="KW-1185">Reference proteome</keyword>
<dbReference type="CDD" id="cd00121">
    <property type="entry name" value="MATH"/>
    <property type="match status" value="1"/>
</dbReference>
<reference evidence="4 5" key="1">
    <citation type="submission" date="2017-11" db="EMBL/GenBank/DDBJ databases">
        <title>De-novo sequencing of pomegranate (Punica granatum L.) genome.</title>
        <authorList>
            <person name="Akparov Z."/>
            <person name="Amiraslanov A."/>
            <person name="Hajiyeva S."/>
            <person name="Abbasov M."/>
            <person name="Kaur K."/>
            <person name="Hamwieh A."/>
            <person name="Solovyev V."/>
            <person name="Salamov A."/>
            <person name="Braich B."/>
            <person name="Kosarev P."/>
            <person name="Mahmoud A."/>
            <person name="Hajiyev E."/>
            <person name="Babayeva S."/>
            <person name="Izzatullayeva V."/>
            <person name="Mammadov A."/>
            <person name="Mammadov A."/>
            <person name="Sharifova S."/>
            <person name="Ojaghi J."/>
            <person name="Eynullazada K."/>
            <person name="Bayramov B."/>
            <person name="Abdulazimova A."/>
            <person name="Shahmuradov I."/>
        </authorList>
    </citation>
    <scope>NUCLEOTIDE SEQUENCE [LARGE SCALE GENOMIC DNA]</scope>
    <source>
        <strain evidence="5">cv. AG2017</strain>
        <tissue evidence="4">Leaf</tissue>
    </source>
</reference>
<dbReference type="SUPFAM" id="SSF49599">
    <property type="entry name" value="TRAF domain-like"/>
    <property type="match status" value="1"/>
</dbReference>
<dbReference type="EMBL" id="PGOL01004548">
    <property type="protein sequence ID" value="PKI37151.1"/>
    <property type="molecule type" value="Genomic_DNA"/>
</dbReference>
<protein>
    <recommendedName>
        <fullName evidence="3">MATH domain-containing protein</fullName>
    </recommendedName>
</protein>
<dbReference type="PROSITE" id="PS50144">
    <property type="entry name" value="MATH"/>
    <property type="match status" value="1"/>
</dbReference>
<evidence type="ECO:0000256" key="2">
    <source>
        <dbReference type="SAM" id="MobiDB-lite"/>
    </source>
</evidence>
<dbReference type="AlphaFoldDB" id="A0A2I0HZL8"/>
<organism evidence="4 5">
    <name type="scientific">Punica granatum</name>
    <name type="common">Pomegranate</name>
    <dbReference type="NCBI Taxonomy" id="22663"/>
    <lineage>
        <taxon>Eukaryota</taxon>
        <taxon>Viridiplantae</taxon>
        <taxon>Streptophyta</taxon>
        <taxon>Embryophyta</taxon>
        <taxon>Tracheophyta</taxon>
        <taxon>Spermatophyta</taxon>
        <taxon>Magnoliopsida</taxon>
        <taxon>eudicotyledons</taxon>
        <taxon>Gunneridae</taxon>
        <taxon>Pentapetalae</taxon>
        <taxon>rosids</taxon>
        <taxon>malvids</taxon>
        <taxon>Myrtales</taxon>
        <taxon>Lythraceae</taxon>
        <taxon>Punica</taxon>
    </lineage>
</organism>
<name>A0A2I0HZL8_PUNGR</name>
<evidence type="ECO:0000313" key="4">
    <source>
        <dbReference type="EMBL" id="PKI37151.1"/>
    </source>
</evidence>
<dbReference type="Pfam" id="PF22486">
    <property type="entry name" value="MATH_2"/>
    <property type="match status" value="1"/>
</dbReference>
<feature type="domain" description="MATH" evidence="3">
    <location>
        <begin position="9"/>
        <end position="61"/>
    </location>
</feature>
<feature type="compositionally biased region" description="Polar residues" evidence="2">
    <location>
        <begin position="267"/>
        <end position="280"/>
    </location>
</feature>
<dbReference type="PANTHER" id="PTHR46236:SF35">
    <property type="entry name" value="MATH DOMAIN-CONTAINING PROTEIN"/>
    <property type="match status" value="1"/>
</dbReference>
<dbReference type="PANTHER" id="PTHR46236">
    <property type="entry name" value="TRAF-LIKE SUPERFAMILY PROTEIN"/>
    <property type="match status" value="1"/>
</dbReference>
<evidence type="ECO:0000259" key="3">
    <source>
        <dbReference type="PROSITE" id="PS50144"/>
    </source>
</evidence>
<gene>
    <name evidence="4" type="ORF">CRG98_042486</name>
</gene>
<dbReference type="InterPro" id="IPR008974">
    <property type="entry name" value="TRAF-like"/>
</dbReference>
<dbReference type="InterPro" id="IPR002083">
    <property type="entry name" value="MATH/TRAF_dom"/>
</dbReference>
<comment type="caution">
    <text evidence="4">The sequence shown here is derived from an EMBL/GenBank/DDBJ whole genome shotgun (WGS) entry which is preliminary data.</text>
</comment>
<feature type="region of interest" description="Disordered" evidence="2">
    <location>
        <begin position="80"/>
        <end position="103"/>
    </location>
</feature>
<dbReference type="STRING" id="22663.A0A2I0HZL8"/>
<sequence length="280" mass="31931">MEEEQQLRSGKYTWVIDSFSEKKNKPKFSSDAFTVGGCKWQITMYPGREADYLEIYLGVADTATLPDGCFSEHFSATGTPHLGEESASHSQTTDVASDTPSSDDIEKAKHSLKECLLDLFKLDMRDRLSSALSILSHAGAGLSPDQQRSIETFKANFDDFLCDFLTFELDNSDFELQKITTDRIYSTMKKNREGHLSYKQSFDSLTEEKEELYKRLKEVSSGERELISDWETLIKESEEVKLKCAIQEKKLAEAKEKKKIAEERMSRSTSAWSSLKEQFL</sequence>
<dbReference type="InterPro" id="IPR050804">
    <property type="entry name" value="MCC"/>
</dbReference>
<accession>A0A2I0HZL8</accession>
<keyword evidence="1" id="KW-0175">Coiled coil</keyword>
<feature type="compositionally biased region" description="Basic and acidic residues" evidence="2">
    <location>
        <begin position="257"/>
        <end position="266"/>
    </location>
</feature>
<feature type="region of interest" description="Disordered" evidence="2">
    <location>
        <begin position="257"/>
        <end position="280"/>
    </location>
</feature>
<dbReference type="Proteomes" id="UP000233551">
    <property type="component" value="Unassembled WGS sequence"/>
</dbReference>